<dbReference type="Pfam" id="PF25151">
    <property type="entry name" value="TPR_Trm732_C"/>
    <property type="match status" value="1"/>
</dbReference>
<evidence type="ECO:0000259" key="4">
    <source>
        <dbReference type="Pfam" id="PF10350"/>
    </source>
</evidence>
<evidence type="ECO:0000259" key="5">
    <source>
        <dbReference type="Pfam" id="PF25150"/>
    </source>
</evidence>
<dbReference type="Proteomes" id="UP000515158">
    <property type="component" value="Unplaced"/>
</dbReference>
<evidence type="ECO:0000256" key="3">
    <source>
        <dbReference type="SAM" id="MobiDB-lite"/>
    </source>
</evidence>
<dbReference type="PANTHER" id="PTHR14387">
    <property type="entry name" value="THADA/DEATH RECEPTOR INTERACTING PROTEIN"/>
    <property type="match status" value="1"/>
</dbReference>
<feature type="region of interest" description="Disordered" evidence="3">
    <location>
        <begin position="697"/>
        <end position="721"/>
    </location>
</feature>
<dbReference type="GO" id="GO:0005829">
    <property type="term" value="C:cytosol"/>
    <property type="evidence" value="ECO:0007669"/>
    <property type="project" value="TreeGrafter"/>
</dbReference>
<evidence type="ECO:0000259" key="6">
    <source>
        <dbReference type="Pfam" id="PF25151"/>
    </source>
</evidence>
<gene>
    <name evidence="8" type="primary">LOC117643164</name>
</gene>
<dbReference type="RefSeq" id="XP_034237777.1">
    <property type="nucleotide sequence ID" value="XM_034381886.1"/>
</dbReference>
<dbReference type="Pfam" id="PF10350">
    <property type="entry name" value="DUF2428"/>
    <property type="match status" value="1"/>
</dbReference>
<dbReference type="PANTHER" id="PTHR14387:SF0">
    <property type="entry name" value="DUF2428 DOMAIN-CONTAINING PROTEIN"/>
    <property type="match status" value="1"/>
</dbReference>
<dbReference type="InterPro" id="IPR019442">
    <property type="entry name" value="THADA/TRM732_DUF2428"/>
</dbReference>
<dbReference type="GeneID" id="117643164"/>
<dbReference type="KEGG" id="tpal:117643164"/>
<reference evidence="8" key="1">
    <citation type="submission" date="2025-08" db="UniProtKB">
        <authorList>
            <consortium name="RefSeq"/>
        </authorList>
    </citation>
    <scope>IDENTIFICATION</scope>
    <source>
        <tissue evidence="8">Total insect</tissue>
    </source>
</reference>
<evidence type="ECO:0000256" key="1">
    <source>
        <dbReference type="ARBA" id="ARBA00010409"/>
    </source>
</evidence>
<evidence type="ECO:0000313" key="8">
    <source>
        <dbReference type="RefSeq" id="XP_034237777.1"/>
    </source>
</evidence>
<organism evidence="8">
    <name type="scientific">Thrips palmi</name>
    <name type="common">Melon thrips</name>
    <dbReference type="NCBI Taxonomy" id="161013"/>
    <lineage>
        <taxon>Eukaryota</taxon>
        <taxon>Metazoa</taxon>
        <taxon>Ecdysozoa</taxon>
        <taxon>Arthropoda</taxon>
        <taxon>Hexapoda</taxon>
        <taxon>Insecta</taxon>
        <taxon>Pterygota</taxon>
        <taxon>Neoptera</taxon>
        <taxon>Paraneoptera</taxon>
        <taxon>Thysanoptera</taxon>
        <taxon>Terebrantia</taxon>
        <taxon>Thripoidea</taxon>
        <taxon>Thripidae</taxon>
        <taxon>Thrips</taxon>
    </lineage>
</organism>
<evidence type="ECO:0000256" key="2">
    <source>
        <dbReference type="ARBA" id="ARBA00022694"/>
    </source>
</evidence>
<protein>
    <submittedName>
        <fullName evidence="8">LOW QUALITY PROTEIN: thyroid adenoma-associated protein homolog</fullName>
    </submittedName>
</protein>
<name>A0A6P8YUJ3_THRPL</name>
<dbReference type="InParanoid" id="A0A6P8YUJ3"/>
<keyword evidence="7" id="KW-1185">Reference proteome</keyword>
<dbReference type="SUPFAM" id="SSF48371">
    <property type="entry name" value="ARM repeat"/>
    <property type="match status" value="1"/>
</dbReference>
<accession>A0A6P8YUJ3</accession>
<dbReference type="Gene3D" id="1.25.10.10">
    <property type="entry name" value="Leucine-rich Repeat Variant"/>
    <property type="match status" value="1"/>
</dbReference>
<feature type="domain" description="tRNA (32-2'-O)-methyltransferase regulator THADA-like C-terminal TPR repeats region" evidence="6">
    <location>
        <begin position="1073"/>
        <end position="1231"/>
    </location>
</feature>
<evidence type="ECO:0000313" key="7">
    <source>
        <dbReference type="Proteomes" id="UP000515158"/>
    </source>
</evidence>
<dbReference type="OrthoDB" id="6614653at2759"/>
<feature type="compositionally biased region" description="Basic residues" evidence="3">
    <location>
        <begin position="697"/>
        <end position="708"/>
    </location>
</feature>
<comment type="similarity">
    <text evidence="1">Belongs to the THADA family.</text>
</comment>
<sequence length="1732" mass="189060">MPGPRPHVANGVDVEGLLREARRALDVLDSPPTPDDNAGVPAVAAAGADGRPAGGCSAEDIALLRQLLVKDPHRISVKHDYHILRSVISGCWGLRHSDGADDGVPAGAATEGQVLVLALVLAARLPLDGLLLAAQALYHALPDTLALALLRTLAQDPGWKDSAVLALHHGLLAVAVSLVPCLDEEGGAEQTTRRPGQPSVAGPGLRRAVVDAVLGATIKCTLRECRATSHRTKAAFKMLLAYLCTVTRWRRVPAELDEIVMLVSTSWEVPLPGVRESNEAVLVQLQHMAVQSAAWPRPSESVAEAEAVVEALRRIRDTAGRWAAVLHATSWRSKDKYLQLKVLAPHLGRAALLCDMDAVLMEGLLLGTADPHLASAATAVYRVILAAIDVDAWHGHCFKHVTQALAARDRKLVINVLNYWVSPTVKAFPSTLPSLLAAMKGPMDAAMAGDRAHEHTFAHAAFLHLLKIGRKEGFWDPLDPAPEVSEYWAAVQWGLRHGDTWVRGVAFAAACVSARPRQPVSARELEAAMRFLDANVRSDDTRLRHSLLESLGWLLMRVRTSLRTLLALPGGDAEDNAELAAAARFLADLHLFVLDGLQPGANYQRRATCLGVYRLMLSYLSPEPGQPGQPAAASAIGLKKGVSKDPMPRSAVVSRHLCLGSAAARRVLLNCIMDPTDDVRAKAAEVLAMLPADAAGRRGRRGRCPRRPRPADLGPRAGAVQQPSLLPGREWRGAGRRAVHRHVEPMDLVAACERQLAALRADVLSAASEGSPLHGLLGLVRRLLPARSAQGKREAGRWAGAEGRLLGLLEDNVDLCLNLLACRASSDSAFAPSFAEMGEAIDSMVSRPSSDVEVADEEALPLTLSPAHQLVLNCIWLNLKASCALASDLAEVDFPGLVQSCSRRDFAERCARLSVVVLTRCRHKGAIEAAGTALQQVVRTLTEQADLALRRLPHTLLMEFMSLLLEGSTAKGTSVSRRSAGMAILVHRVVLGDQQPDKPLLHDCISCLFELLGCNVSQSALEGAQHDLPQTQALHFLRTLVADASLRVAMSPYVCQAALFCFRHLNSPVWSIRNASLQLFGALVPKIVGQGKSSNDAEEEDDTLVGCISFGDLVVRFNPLCNLLLEILKSVPAEGNVLKNQAELIPALSLLARLSVSELVPWLEGEYKCVKSSFLQLLSSPISVVRSLAAKAFSRFTPLVGSASAFEELLEILLKQSSTENGRNGILTAMKLIKEYINLEGQLTQAAISEKEKMSYLIRNKMNNCNWNLLSYASQAIVLSILEVQTNLENVETSLQILSKISSVTGQTNIGITQWVSANMRHIVTDCKIEALPTILNKSLGLPSSTDVPRAAALYVHRRLNRNVSTTAMQEILNVCMNNLGSTSTLSNYETFHVLNIILKIIVIVSDRQATLVCDMDKVTQISQDLSSSKLGARCKAITLPILAGLIMFLVSNWTMQEGQITILIMEIFLEDWQILCKSIVCLIMMKTTGLLLQQLRFAGTVVQHRRHLSPNQEESEENIKSETTSLILHTAIRLLQDEDSQVRDEASKFVTYLFQAVPRTLNSLECLEVLLTCEFLCLFLGSNQNVVRFLWQFLSIEDLNLSLSKDNYIENPFDHGSKNIFSEEIWILEKAGRSLTTIKKQNLGMETFSLTINEPPIATTQLQRNLSSLETLGQCKSDKRGSVRENWLAAAMCLQMRKINFRLDLLSKDINSECVTLHKKMCNVSNFTFYL</sequence>
<feature type="domain" description="DUF2428" evidence="4">
    <location>
        <begin position="804"/>
        <end position="1071"/>
    </location>
</feature>
<proteinExistence type="inferred from homology"/>
<dbReference type="InterPro" id="IPR016024">
    <property type="entry name" value="ARM-type_fold"/>
</dbReference>
<dbReference type="GO" id="GO:0030488">
    <property type="term" value="P:tRNA methylation"/>
    <property type="evidence" value="ECO:0007669"/>
    <property type="project" value="TreeGrafter"/>
</dbReference>
<dbReference type="Pfam" id="PF25150">
    <property type="entry name" value="TPR_Trm732"/>
    <property type="match status" value="1"/>
</dbReference>
<keyword evidence="2" id="KW-0819">tRNA processing</keyword>
<dbReference type="InterPro" id="IPR056842">
    <property type="entry name" value="THADA-like_TPR_C"/>
</dbReference>
<dbReference type="InterPro" id="IPR056843">
    <property type="entry name" value="THADA-like_TPR"/>
</dbReference>
<dbReference type="InterPro" id="IPR051954">
    <property type="entry name" value="tRNA_methyltransferase_THADA"/>
</dbReference>
<dbReference type="InterPro" id="IPR011989">
    <property type="entry name" value="ARM-like"/>
</dbReference>
<feature type="domain" description="tRNA (32-2'-O)-methyltransferase regulator THADA-like TPR repeats region" evidence="5">
    <location>
        <begin position="399"/>
        <end position="618"/>
    </location>
</feature>